<dbReference type="Proteomes" id="UP000664288">
    <property type="component" value="Unassembled WGS sequence"/>
</dbReference>
<comment type="caution">
    <text evidence="3">The sequence shown here is derived from an EMBL/GenBank/DDBJ whole genome shotgun (WGS) entry which is preliminary data.</text>
</comment>
<dbReference type="EMBL" id="JAFMPY010000038">
    <property type="protein sequence ID" value="MBO0906338.1"/>
    <property type="molecule type" value="Genomic_DNA"/>
</dbReference>
<sequence>MPPIRFPMTTLVLAVVALHSFPASADETIETAAHDYVSADGYRPVSLDPIDGFTGISGEDPEHMNLAEKDISPVEKALLLVDHEEEPLTRVRYAMRIHETSFGGVTATFVDVQRFNLGPALRAETISAYGEEITAEAKTFGVGPDVGWRIVSVPSAKSPAVLVAAGRREMTAQAAGKADCFGRRCLSTEPLDLYAAWTPWRDRAPLAFVTAYPGVIQPEPDAEELAPALFALELASAAGLATVTTPPGIEWHMLPETSPPSTSPTIVFVIDRNLGQETMLDGAIGIAPRSSGDPIRWTRMAASLQSRQASEATGPLRNAETRP</sequence>
<feature type="chain" id="PRO_5047447462" evidence="2">
    <location>
        <begin position="26"/>
        <end position="323"/>
    </location>
</feature>
<keyword evidence="2" id="KW-0732">Signal</keyword>
<protein>
    <submittedName>
        <fullName evidence="3">Uncharacterized protein</fullName>
    </submittedName>
</protein>
<evidence type="ECO:0000256" key="2">
    <source>
        <dbReference type="SAM" id="SignalP"/>
    </source>
</evidence>
<accession>A0ABS3JBI9</accession>
<organism evidence="3 4">
    <name type="scientific">Jiella sonneratiae</name>
    <dbReference type="NCBI Taxonomy" id="2816856"/>
    <lineage>
        <taxon>Bacteria</taxon>
        <taxon>Pseudomonadati</taxon>
        <taxon>Pseudomonadota</taxon>
        <taxon>Alphaproteobacteria</taxon>
        <taxon>Hyphomicrobiales</taxon>
        <taxon>Aurantimonadaceae</taxon>
        <taxon>Jiella</taxon>
    </lineage>
</organism>
<evidence type="ECO:0000313" key="4">
    <source>
        <dbReference type="Proteomes" id="UP000664288"/>
    </source>
</evidence>
<reference evidence="3 4" key="1">
    <citation type="submission" date="2021-03" db="EMBL/GenBank/DDBJ databases">
        <title>Whole genome sequence of Jiella sp. MQZ13P-4.</title>
        <authorList>
            <person name="Tuo L."/>
        </authorList>
    </citation>
    <scope>NUCLEOTIDE SEQUENCE [LARGE SCALE GENOMIC DNA]</scope>
    <source>
        <strain evidence="3 4">MQZ13P-4</strain>
    </source>
</reference>
<name>A0ABS3JBI9_9HYPH</name>
<feature type="signal peptide" evidence="2">
    <location>
        <begin position="1"/>
        <end position="25"/>
    </location>
</feature>
<keyword evidence="4" id="KW-1185">Reference proteome</keyword>
<feature type="region of interest" description="Disordered" evidence="1">
    <location>
        <begin position="303"/>
        <end position="323"/>
    </location>
</feature>
<gene>
    <name evidence="3" type="ORF">J1C47_22030</name>
</gene>
<evidence type="ECO:0000313" key="3">
    <source>
        <dbReference type="EMBL" id="MBO0906338.1"/>
    </source>
</evidence>
<evidence type="ECO:0000256" key="1">
    <source>
        <dbReference type="SAM" id="MobiDB-lite"/>
    </source>
</evidence>
<proteinExistence type="predicted"/>
<dbReference type="RefSeq" id="WP_207352970.1">
    <property type="nucleotide sequence ID" value="NZ_JAFMPY010000038.1"/>
</dbReference>